<dbReference type="GO" id="GO:0046872">
    <property type="term" value="F:metal ion binding"/>
    <property type="evidence" value="ECO:0007669"/>
    <property type="project" value="InterPro"/>
</dbReference>
<dbReference type="InterPro" id="IPR020821">
    <property type="entry name" value="ENPP1-3/EXOG-like_nuc-like"/>
</dbReference>
<reference evidence="4" key="1">
    <citation type="submission" date="2025-08" db="UniProtKB">
        <authorList>
            <consortium name="Ensembl"/>
        </authorList>
    </citation>
    <scope>IDENTIFICATION</scope>
</reference>
<reference evidence="4" key="2">
    <citation type="submission" date="2025-09" db="UniProtKB">
        <authorList>
            <consortium name="Ensembl"/>
        </authorList>
    </citation>
    <scope>IDENTIFICATION</scope>
</reference>
<keyword evidence="5" id="KW-1185">Reference proteome</keyword>
<keyword evidence="1" id="KW-0732">Signal</keyword>
<dbReference type="SMART" id="SM00477">
    <property type="entry name" value="NUC"/>
    <property type="match status" value="1"/>
</dbReference>
<dbReference type="GO" id="GO:0003676">
    <property type="term" value="F:nucleic acid binding"/>
    <property type="evidence" value="ECO:0007669"/>
    <property type="project" value="InterPro"/>
</dbReference>
<dbReference type="SUPFAM" id="SSF54060">
    <property type="entry name" value="His-Me finger endonucleases"/>
    <property type="match status" value="1"/>
</dbReference>
<dbReference type="InterPro" id="IPR044925">
    <property type="entry name" value="His-Me_finger_sf"/>
</dbReference>
<proteinExistence type="predicted"/>
<dbReference type="Ensembl" id="ENSHBUT00000006881.1">
    <property type="protein sequence ID" value="ENSHBUP00000025087.1"/>
    <property type="gene ID" value="ENSHBUG00000006911.1"/>
</dbReference>
<dbReference type="GO" id="GO:0016787">
    <property type="term" value="F:hydrolase activity"/>
    <property type="evidence" value="ECO:0007669"/>
    <property type="project" value="InterPro"/>
</dbReference>
<dbReference type="RefSeq" id="XP_042084335.1">
    <property type="nucleotide sequence ID" value="XM_042228401.1"/>
</dbReference>
<dbReference type="Gene3D" id="3.40.570.10">
    <property type="entry name" value="Extracellular Endonuclease, subunit A"/>
    <property type="match status" value="1"/>
</dbReference>
<dbReference type="Proteomes" id="UP000264840">
    <property type="component" value="Unplaced"/>
</dbReference>
<accession>A0A3Q3CL72</accession>
<dbReference type="GeneID" id="102306244"/>
<dbReference type="InterPro" id="IPR001604">
    <property type="entry name" value="Endo_G_ENPP1-like_dom"/>
</dbReference>
<dbReference type="PANTHER" id="PTHR21472">
    <property type="entry name" value="ENDONUCLEASE DOMAIN-CONTAINING 1 PROTEIN ENDOD1"/>
    <property type="match status" value="1"/>
</dbReference>
<feature type="domain" description="DNA/RNA non-specific endonuclease/pyrophosphatase/phosphodiesterase" evidence="3">
    <location>
        <begin position="54"/>
        <end position="282"/>
    </location>
</feature>
<feature type="chain" id="PRO_5018753774" evidence="1">
    <location>
        <begin position="19"/>
        <end position="296"/>
    </location>
</feature>
<evidence type="ECO:0000256" key="1">
    <source>
        <dbReference type="SAM" id="SignalP"/>
    </source>
</evidence>
<dbReference type="RefSeq" id="XP_014195511.1">
    <property type="nucleotide sequence ID" value="XM_014340025.2"/>
</dbReference>
<dbReference type="GeneTree" id="ENSGT01030000234592"/>
<feature type="signal peptide" evidence="1">
    <location>
        <begin position="1"/>
        <end position="18"/>
    </location>
</feature>
<organism evidence="4 5">
    <name type="scientific">Haplochromis burtoni</name>
    <name type="common">Burton's mouthbrooder</name>
    <name type="synonym">Chromis burtoni</name>
    <dbReference type="NCBI Taxonomy" id="8153"/>
    <lineage>
        <taxon>Eukaryota</taxon>
        <taxon>Metazoa</taxon>
        <taxon>Chordata</taxon>
        <taxon>Craniata</taxon>
        <taxon>Vertebrata</taxon>
        <taxon>Euteleostomi</taxon>
        <taxon>Actinopterygii</taxon>
        <taxon>Neopterygii</taxon>
        <taxon>Teleostei</taxon>
        <taxon>Neoteleostei</taxon>
        <taxon>Acanthomorphata</taxon>
        <taxon>Ovalentaria</taxon>
        <taxon>Cichlomorphae</taxon>
        <taxon>Cichliformes</taxon>
        <taxon>Cichlidae</taxon>
        <taxon>African cichlids</taxon>
        <taxon>Pseudocrenilabrinae</taxon>
        <taxon>Haplochromini</taxon>
        <taxon>Haplochromis</taxon>
    </lineage>
</organism>
<name>A0A3Q3CL72_HAPBU</name>
<evidence type="ECO:0000313" key="5">
    <source>
        <dbReference type="Proteomes" id="UP000264840"/>
    </source>
</evidence>
<evidence type="ECO:0000259" key="2">
    <source>
        <dbReference type="SMART" id="SM00477"/>
    </source>
</evidence>
<protein>
    <submittedName>
        <fullName evidence="4">Endonuclease domain-containing 1 protein-like</fullName>
    </submittedName>
</protein>
<dbReference type="SMART" id="SM00892">
    <property type="entry name" value="Endonuclease_NS"/>
    <property type="match status" value="1"/>
</dbReference>
<dbReference type="STRING" id="8153.ENSHBUP00000025087"/>
<dbReference type="AlphaFoldDB" id="A0A3Q3CL72"/>
<evidence type="ECO:0000313" key="4">
    <source>
        <dbReference type="Ensembl" id="ENSHBUP00000025087.1"/>
    </source>
</evidence>
<dbReference type="Pfam" id="PF01223">
    <property type="entry name" value="Endonuclease_NS"/>
    <property type="match status" value="1"/>
</dbReference>
<sequence>MQSSVTVCFLLLVFPINAHVVENFNETCMQYFYNGHVPEWTPNDHVHICQMFNNRYHFATLYDITNRIPVYSAYVVEDGKSSETDWMVEPQLVNKSFEKEMMTQDSLIYKHRTLDPIDPKDIGMRQATDDDYKQLTKQYKDQYNRGHLNPSSHHAGDASKATYTLTNIVPQKQKLNEKRWSRHEAKLKGWAKNYSVYVLVGAIPSKGNWIKRDNQPGVNIPDYMWVAHCYYNKTSQSYESGGATAKNVENQIYECTLSQLQAFLGKHNQTGQLFHNDCYVEQAAGASAAAGNPCDI</sequence>
<dbReference type="OMA" id="NDHVHIC"/>
<feature type="domain" description="ENPP1-3/EXOG-like endonuclease/phosphodiesterase" evidence="2">
    <location>
        <begin position="55"/>
        <end position="281"/>
    </location>
</feature>
<dbReference type="InterPro" id="IPR044929">
    <property type="entry name" value="DNA/RNA_non-sp_Endonuclease_sf"/>
</dbReference>
<evidence type="ECO:0000259" key="3">
    <source>
        <dbReference type="SMART" id="SM00892"/>
    </source>
</evidence>
<dbReference type="PANTHER" id="PTHR21472:SF26">
    <property type="entry name" value="ENDONUCLEASE DOMAIN CONTAINING 1"/>
    <property type="match status" value="1"/>
</dbReference>
<dbReference type="InterPro" id="IPR039015">
    <property type="entry name" value="ENDOD1"/>
</dbReference>